<keyword evidence="4" id="KW-0067">ATP-binding</keyword>
<dbReference type="GO" id="GO:0005829">
    <property type="term" value="C:cytosol"/>
    <property type="evidence" value="ECO:0007669"/>
    <property type="project" value="TreeGrafter"/>
</dbReference>
<evidence type="ECO:0000256" key="3">
    <source>
        <dbReference type="ARBA" id="ARBA00022741"/>
    </source>
</evidence>
<dbReference type="Gene3D" id="3.40.1190.10">
    <property type="entry name" value="Mur-like, catalytic domain"/>
    <property type="match status" value="1"/>
</dbReference>
<reference evidence="5" key="1">
    <citation type="submission" date="2022-07" db="EMBL/GenBank/DDBJ databases">
        <title>Genome Sequence of Leucocoprinus birnbaumii.</title>
        <authorList>
            <person name="Buettner E."/>
        </authorList>
    </citation>
    <scope>NUCLEOTIDE SEQUENCE</scope>
    <source>
        <strain evidence="5">VT141</strain>
    </source>
</reference>
<dbReference type="Proteomes" id="UP001213000">
    <property type="component" value="Unassembled WGS sequence"/>
</dbReference>
<proteinExistence type="inferred from homology"/>
<dbReference type="InterPro" id="IPR036565">
    <property type="entry name" value="Mur-like_cat_sf"/>
</dbReference>
<dbReference type="GO" id="GO:0005739">
    <property type="term" value="C:mitochondrion"/>
    <property type="evidence" value="ECO:0007669"/>
    <property type="project" value="TreeGrafter"/>
</dbReference>
<dbReference type="PANTHER" id="PTHR11136">
    <property type="entry name" value="FOLYLPOLYGLUTAMATE SYNTHASE-RELATED"/>
    <property type="match status" value="1"/>
</dbReference>
<keyword evidence="6" id="KW-1185">Reference proteome</keyword>
<accession>A0AAD5VU24</accession>
<dbReference type="EMBL" id="JANIEX010000269">
    <property type="protein sequence ID" value="KAJ3569802.1"/>
    <property type="molecule type" value="Genomic_DNA"/>
</dbReference>
<sequence length="214" mass="23396">MFILSSTTGSPREQIHLDGKKISEDLFTAYFFDVLDRLSIHERVNLDICAEVPDDPQFNTLLAFHIFIQENVYAAILEVSTESAHDQLDHLLHPVTVGMLSGDIASVYPSGREIEAPTVIPVCATNAIDNSPNISEEPISNIVLATALPELASIELGLTDSDAREDATLAVHIARAFFSAVDPFFKLVYSTPPLPGSFIIGLQKSRAFALWRGS</sequence>
<dbReference type="GO" id="GO:0004326">
    <property type="term" value="F:tetrahydrofolylpolyglutamate synthase activity"/>
    <property type="evidence" value="ECO:0007669"/>
    <property type="project" value="InterPro"/>
</dbReference>
<evidence type="ECO:0000256" key="1">
    <source>
        <dbReference type="ARBA" id="ARBA00008276"/>
    </source>
</evidence>
<evidence type="ECO:0000313" key="6">
    <source>
        <dbReference type="Proteomes" id="UP001213000"/>
    </source>
</evidence>
<protein>
    <submittedName>
        <fullName evidence="5">Uncharacterized protein</fullName>
    </submittedName>
</protein>
<dbReference type="SUPFAM" id="SSF53623">
    <property type="entry name" value="MurD-like peptide ligases, catalytic domain"/>
    <property type="match status" value="1"/>
</dbReference>
<evidence type="ECO:0000313" key="5">
    <source>
        <dbReference type="EMBL" id="KAJ3569802.1"/>
    </source>
</evidence>
<comment type="caution">
    <text evidence="5">The sequence shown here is derived from an EMBL/GenBank/DDBJ whole genome shotgun (WGS) entry which is preliminary data.</text>
</comment>
<organism evidence="5 6">
    <name type="scientific">Leucocoprinus birnbaumii</name>
    <dbReference type="NCBI Taxonomy" id="56174"/>
    <lineage>
        <taxon>Eukaryota</taxon>
        <taxon>Fungi</taxon>
        <taxon>Dikarya</taxon>
        <taxon>Basidiomycota</taxon>
        <taxon>Agaricomycotina</taxon>
        <taxon>Agaricomycetes</taxon>
        <taxon>Agaricomycetidae</taxon>
        <taxon>Agaricales</taxon>
        <taxon>Agaricineae</taxon>
        <taxon>Agaricaceae</taxon>
        <taxon>Leucocoprinus</taxon>
    </lineage>
</organism>
<dbReference type="AlphaFoldDB" id="A0AAD5VU24"/>
<gene>
    <name evidence="5" type="ORF">NP233_g4810</name>
</gene>
<comment type="similarity">
    <text evidence="1">Belongs to the folylpolyglutamate synthase family.</text>
</comment>
<evidence type="ECO:0000256" key="4">
    <source>
        <dbReference type="ARBA" id="ARBA00022840"/>
    </source>
</evidence>
<evidence type="ECO:0000256" key="2">
    <source>
        <dbReference type="ARBA" id="ARBA00022598"/>
    </source>
</evidence>
<keyword evidence="3" id="KW-0547">Nucleotide-binding</keyword>
<name>A0AAD5VU24_9AGAR</name>
<dbReference type="PANTHER" id="PTHR11136:SF5">
    <property type="entry name" value="FOLYLPOLYGLUTAMATE SYNTHASE, MITOCHONDRIAL"/>
    <property type="match status" value="1"/>
</dbReference>
<dbReference type="GO" id="GO:0005524">
    <property type="term" value="F:ATP binding"/>
    <property type="evidence" value="ECO:0007669"/>
    <property type="project" value="UniProtKB-KW"/>
</dbReference>
<keyword evidence="2" id="KW-0436">Ligase</keyword>
<dbReference type="InterPro" id="IPR001645">
    <property type="entry name" value="Folylpolyglutamate_synth"/>
</dbReference>